<organism evidence="4 5">
    <name type="scientific">Puccinia striiformis</name>
    <dbReference type="NCBI Taxonomy" id="27350"/>
    <lineage>
        <taxon>Eukaryota</taxon>
        <taxon>Fungi</taxon>
        <taxon>Dikarya</taxon>
        <taxon>Basidiomycota</taxon>
        <taxon>Pucciniomycotina</taxon>
        <taxon>Pucciniomycetes</taxon>
        <taxon>Pucciniales</taxon>
        <taxon>Pucciniaceae</taxon>
        <taxon>Puccinia</taxon>
    </lineage>
</organism>
<dbReference type="Gene3D" id="3.30.70.370">
    <property type="match status" value="1"/>
</dbReference>
<dbReference type="Pfam" id="PF00476">
    <property type="entry name" value="DNA_pol_A"/>
    <property type="match status" value="1"/>
</dbReference>
<keyword evidence="5" id="KW-1185">Reference proteome</keyword>
<feature type="non-terminal residue" evidence="4">
    <location>
        <position position="1422"/>
    </location>
</feature>
<feature type="domain" description="DNA-directed DNA polymerase family A palm" evidence="3">
    <location>
        <begin position="960"/>
        <end position="1194"/>
    </location>
</feature>
<evidence type="ECO:0000313" key="5">
    <source>
        <dbReference type="Proteomes" id="UP000239156"/>
    </source>
</evidence>
<dbReference type="Proteomes" id="UP000239156">
    <property type="component" value="Unassembled WGS sequence"/>
</dbReference>
<dbReference type="VEuPathDB" id="FungiDB:PSHT_13528"/>
<dbReference type="GO" id="GO:0003887">
    <property type="term" value="F:DNA-directed DNA polymerase activity"/>
    <property type="evidence" value="ECO:0007669"/>
    <property type="project" value="InterPro"/>
</dbReference>
<feature type="compositionally biased region" description="Basic and acidic residues" evidence="2">
    <location>
        <begin position="305"/>
        <end position="317"/>
    </location>
</feature>
<dbReference type="SMART" id="SM00482">
    <property type="entry name" value="POLAc"/>
    <property type="match status" value="1"/>
</dbReference>
<dbReference type="PANTHER" id="PTHR10267:SF0">
    <property type="entry name" value="DNA POLYMERASE SUBUNIT GAMMA-1"/>
    <property type="match status" value="1"/>
</dbReference>
<gene>
    <name evidence="4" type="ORF">PSTT_00330</name>
</gene>
<evidence type="ECO:0000256" key="1">
    <source>
        <dbReference type="ARBA" id="ARBA00031966"/>
    </source>
</evidence>
<protein>
    <recommendedName>
        <fullName evidence="1">Mitochondrial DNA polymerase catalytic subunit</fullName>
    </recommendedName>
</protein>
<dbReference type="InterPro" id="IPR001098">
    <property type="entry name" value="DNA-dir_DNA_pol_A_palm_dom"/>
</dbReference>
<reference evidence="4" key="1">
    <citation type="submission" date="2017-12" db="EMBL/GenBank/DDBJ databases">
        <title>Gene loss provides genomic basis for host adaptation in cereal stripe rust fungi.</title>
        <authorList>
            <person name="Xia C."/>
        </authorList>
    </citation>
    <scope>NUCLEOTIDE SEQUENCE [LARGE SCALE GENOMIC DNA]</scope>
    <source>
        <strain evidence="4">93-210</strain>
    </source>
</reference>
<dbReference type="GO" id="GO:0003677">
    <property type="term" value="F:DNA binding"/>
    <property type="evidence" value="ECO:0007669"/>
    <property type="project" value="InterPro"/>
</dbReference>
<dbReference type="Pfam" id="PF18136">
    <property type="entry name" value="DNApol_Exo"/>
    <property type="match status" value="1"/>
</dbReference>
<dbReference type="SUPFAM" id="SSF56672">
    <property type="entry name" value="DNA/RNA polymerases"/>
    <property type="match status" value="1"/>
</dbReference>
<dbReference type="GO" id="GO:0005760">
    <property type="term" value="C:gamma DNA polymerase complex"/>
    <property type="evidence" value="ECO:0007669"/>
    <property type="project" value="InterPro"/>
</dbReference>
<evidence type="ECO:0000256" key="2">
    <source>
        <dbReference type="SAM" id="MobiDB-lite"/>
    </source>
</evidence>
<evidence type="ECO:0000259" key="3">
    <source>
        <dbReference type="SMART" id="SM00482"/>
    </source>
</evidence>
<dbReference type="GO" id="GO:0008408">
    <property type="term" value="F:3'-5' exonuclease activity"/>
    <property type="evidence" value="ECO:0007669"/>
    <property type="project" value="TreeGrafter"/>
</dbReference>
<name>A0A2S4W7F8_9BASI</name>
<dbReference type="GO" id="GO:0006264">
    <property type="term" value="P:mitochondrial DNA replication"/>
    <property type="evidence" value="ECO:0007669"/>
    <property type="project" value="TreeGrafter"/>
</dbReference>
<dbReference type="InterPro" id="IPR012337">
    <property type="entry name" value="RNaseH-like_sf"/>
</dbReference>
<dbReference type="FunFam" id="3.30.420.390:FF:000003">
    <property type="entry name" value="DNA polymerase gamma, mitochondrial"/>
    <property type="match status" value="1"/>
</dbReference>
<feature type="region of interest" description="Disordered" evidence="2">
    <location>
        <begin position="302"/>
        <end position="326"/>
    </location>
</feature>
<dbReference type="VEuPathDB" id="FungiDB:PSTT_00330"/>
<sequence length="1422" mass="159823">DRCSALDETTPTVLTCLPLHGQNQHYKAHPSNSSAWRMSWSQSCIVQNHPNESLPDNEDSPIVRNPVGVQLLPRFIHRQIFPQDTFPPPSARAIQLSKEHLSRHGLAEGISDPIKAPLFDLPPLQGKTIDEHFVSLGNDRSEPYLSSAKAFSLTNLPPIPTNWSQLPGWTVYHPDGSFEAVEHPPEHEKALVMDVETFPVNTQFAIMATAVSSSSWYSWLSPWLVGKTDQPDQLIPMPSETHRLIVGHHVGFDRARIQQEYSLRGTCTRFLDTMSLHIATFGLSNPQRPAYLFSRKKALSQQQNLEEHDQRESRNPSDHSSNVPGLCTELSGLDTPSQTSWTDVASMNSLEEVAKLHCGIKLDKTLRNIFIESDKNHIVRHIPQLLEYCARDVSATHSVYGKLLPLFLEQCPHPVSFAGMLHMGNPFLPVDQSWQTYLERSESAFLTKSTTVKASLLRLAEATRKLMFVKDPQTGRPIYEDDHWLKQLDWTPKKARWTSLQNTQNTSSSPNSSGSKSKPTPEFQKMVPAWYASLHHSPRRDTCLVPLDSPLAVQLLKVNFRGHPLVRSRKLGWMFTLVVDPKAPPSSVPANEIDPRDIPEHIELCENEHIFKLPGPAGPSTRQVRTLLARKNLKLFDSDILSSPYPEARMICQFSKTSEVSSVTSEAIDDRLSNLAEEAANLDVQTAKLDPWLRHLDWTPVAEEFVVEGWGSVNIKLKYLQETRTFRKKIRSGLIGTGCLSRGINNIGLTTKSQMTPLLLRLSFCGFPLYRSRQHGWVFRISLSELEDPYLSRKPLSFSPERDPIFFNDQDEAVFFKMPHPDGESENVGSPLSKSFDKAFENEVLRANPLCIDHLSANMMSDSAHGTLQEADSHALADNARQALSMNMQCSYWLNASQRIRDQMVVWESSPTQRESDSLEPCRLKQGLILPQVTVMGTITRRATEKTWLAAANAKKNKVGTELKSMVRAPPGYAIVGADVDSEELWISSVMGDAQFGMHGATAIGWMTLEGTKMAGTDLHSKTASILGISRNDAKVFNYSRIYGAGNAHAVQLLMKADPTASKEEATKLARQLYASTKGVKNYRGDMFGRKFWYGGTESYLFNKLEEIALAETPETPALNCGITRALRKCHLPSAGDGPDYMTSRVNWVVQSSGVDYLHILIVAMDYLIDRYGIDARYMISVHDEIRYLSSWEDRYRCALALQIANLWTRCQFAFKLEMDDLPQSCAWFSAVDVDHVLRKEVDLSCVTPSNPDPIPPGESLDIINLLKLAPAGLGELKKPLEVTASSASNYVGLSSGNGKPSKHRSTQLEWLAAQSSQDRDEIRKHWHHAQRQEEEEWFEHELRQRAPPAPQVVTKEPPKLGRSVRIPQKMQPSLASGRSRFSRPFRPVSLNYVHKNKDDSDMSAWKAFDASQPVHHPLNRL</sequence>
<accession>A0A2S4W7F8</accession>
<dbReference type="InterPro" id="IPR002297">
    <property type="entry name" value="DNA-dir_DNA_pol_A_mt"/>
</dbReference>
<dbReference type="InterPro" id="IPR043502">
    <property type="entry name" value="DNA/RNA_pol_sf"/>
</dbReference>
<dbReference type="EMBL" id="PKSL01000002">
    <property type="protein sequence ID" value="POW17704.1"/>
    <property type="molecule type" value="Genomic_DNA"/>
</dbReference>
<proteinExistence type="predicted"/>
<feature type="region of interest" description="Disordered" evidence="2">
    <location>
        <begin position="498"/>
        <end position="521"/>
    </location>
</feature>
<dbReference type="InterPro" id="IPR041336">
    <property type="entry name" value="DNApol_Exo"/>
</dbReference>
<feature type="non-terminal residue" evidence="4">
    <location>
        <position position="1"/>
    </location>
</feature>
<dbReference type="PANTHER" id="PTHR10267">
    <property type="entry name" value="DNA POLYMERASE SUBUNIT GAMMA-1"/>
    <property type="match status" value="1"/>
</dbReference>
<dbReference type="PRINTS" id="PR00867">
    <property type="entry name" value="DNAPOLG"/>
</dbReference>
<dbReference type="Gene3D" id="1.10.150.20">
    <property type="entry name" value="5' to 3' exonuclease, C-terminal subdomain"/>
    <property type="match status" value="1"/>
</dbReference>
<dbReference type="Gene3D" id="3.30.420.390">
    <property type="match status" value="2"/>
</dbReference>
<evidence type="ECO:0000313" key="4">
    <source>
        <dbReference type="EMBL" id="POW17704.1"/>
    </source>
</evidence>
<comment type="caution">
    <text evidence="4">The sequence shown here is derived from an EMBL/GenBank/DDBJ whole genome shotgun (WGS) entry which is preliminary data.</text>
</comment>
<dbReference type="SUPFAM" id="SSF53098">
    <property type="entry name" value="Ribonuclease H-like"/>
    <property type="match status" value="1"/>
</dbReference>